<keyword evidence="3" id="KW-0645">Protease</keyword>
<feature type="transmembrane region" description="Helical" evidence="1">
    <location>
        <begin position="208"/>
        <end position="229"/>
    </location>
</feature>
<feature type="transmembrane region" description="Helical" evidence="1">
    <location>
        <begin position="241"/>
        <end position="266"/>
    </location>
</feature>
<keyword evidence="3" id="KW-0378">Hydrolase</keyword>
<evidence type="ECO:0000259" key="2">
    <source>
        <dbReference type="Pfam" id="PF02517"/>
    </source>
</evidence>
<dbReference type="GO" id="GO:0080120">
    <property type="term" value="P:CAAX-box protein maturation"/>
    <property type="evidence" value="ECO:0007669"/>
    <property type="project" value="UniProtKB-ARBA"/>
</dbReference>
<dbReference type="GO" id="GO:0008237">
    <property type="term" value="F:metallopeptidase activity"/>
    <property type="evidence" value="ECO:0007669"/>
    <property type="project" value="UniProtKB-KW"/>
</dbReference>
<evidence type="ECO:0000313" key="3">
    <source>
        <dbReference type="EMBL" id="MQA38776.1"/>
    </source>
</evidence>
<reference evidence="3 4" key="1">
    <citation type="submission" date="2019-10" db="EMBL/GenBank/DDBJ databases">
        <title>Two novel species isolated from a subtropical stream in China.</title>
        <authorList>
            <person name="Lu H."/>
        </authorList>
    </citation>
    <scope>NUCLEOTIDE SEQUENCE [LARGE SCALE GENOMIC DNA]</scope>
    <source>
        <strain evidence="3 4">FT29W</strain>
    </source>
</reference>
<dbReference type="EMBL" id="WHUG01000004">
    <property type="protein sequence ID" value="MQA38776.1"/>
    <property type="molecule type" value="Genomic_DNA"/>
</dbReference>
<feature type="domain" description="CAAX prenyl protease 2/Lysostaphin resistance protein A-like" evidence="2">
    <location>
        <begin position="285"/>
        <end position="369"/>
    </location>
</feature>
<comment type="caution">
    <text evidence="3">The sequence shown here is derived from an EMBL/GenBank/DDBJ whole genome shotgun (WGS) entry which is preliminary data.</text>
</comment>
<keyword evidence="1" id="KW-1133">Transmembrane helix</keyword>
<dbReference type="AlphaFoldDB" id="A0A6A7N1B1"/>
<dbReference type="Proteomes" id="UP000440498">
    <property type="component" value="Unassembled WGS sequence"/>
</dbReference>
<organism evidence="3 4">
    <name type="scientific">Rugamonas aquatica</name>
    <dbReference type="NCBI Taxonomy" id="2743357"/>
    <lineage>
        <taxon>Bacteria</taxon>
        <taxon>Pseudomonadati</taxon>
        <taxon>Pseudomonadota</taxon>
        <taxon>Betaproteobacteria</taxon>
        <taxon>Burkholderiales</taxon>
        <taxon>Oxalobacteraceae</taxon>
        <taxon>Telluria group</taxon>
        <taxon>Rugamonas</taxon>
    </lineage>
</organism>
<evidence type="ECO:0000256" key="1">
    <source>
        <dbReference type="SAM" id="Phobius"/>
    </source>
</evidence>
<feature type="transmembrane region" description="Helical" evidence="1">
    <location>
        <begin position="175"/>
        <end position="196"/>
    </location>
</feature>
<gene>
    <name evidence="3" type="ORF">GEV02_11480</name>
</gene>
<proteinExistence type="predicted"/>
<dbReference type="GO" id="GO:0004175">
    <property type="term" value="F:endopeptidase activity"/>
    <property type="evidence" value="ECO:0007669"/>
    <property type="project" value="UniProtKB-ARBA"/>
</dbReference>
<protein>
    <submittedName>
        <fullName evidence="3">CPBP family intramembrane metalloprotease</fullName>
    </submittedName>
</protein>
<keyword evidence="3" id="KW-0482">Metalloprotease</keyword>
<keyword evidence="1" id="KW-0472">Membrane</keyword>
<feature type="transmembrane region" description="Helical" evidence="1">
    <location>
        <begin position="68"/>
        <end position="89"/>
    </location>
</feature>
<evidence type="ECO:0000313" key="4">
    <source>
        <dbReference type="Proteomes" id="UP000440498"/>
    </source>
</evidence>
<name>A0A6A7N1B1_9BURK</name>
<feature type="transmembrane region" description="Helical" evidence="1">
    <location>
        <begin position="27"/>
        <end position="48"/>
    </location>
</feature>
<dbReference type="InterPro" id="IPR003675">
    <property type="entry name" value="Rce1/LyrA-like_dom"/>
</dbReference>
<dbReference type="GO" id="GO:0006508">
    <property type="term" value="P:proteolysis"/>
    <property type="evidence" value="ECO:0007669"/>
    <property type="project" value="UniProtKB-KW"/>
</dbReference>
<feature type="transmembrane region" description="Helical" evidence="1">
    <location>
        <begin position="127"/>
        <end position="146"/>
    </location>
</feature>
<sequence>MQYTSGIETLGLCMENHVSRPRLRNMWLGLLAGSAAVMYLGLVHPYLMELRYPPGATPLERFNDHSDTALWLWLQLLDFAGGAAAGALVAHWSPRASWRALVLMVVGVLVYTVFAELPHTGSVLRRTIWHLAVAAGVLCGGLLYRWRERRGAETPMRAVPADHVLDLPHTPAWQALLVMAICFGGVIAYSLGSAFGGSGVSGFSDRDFAAIIAQELLPACMALAVLRLNRYPLATLLPKPSWGGLGVGVMLYAATCLASTSVGLLLGEQPAQPIDEMMAQSHVTLYGLLPLALVNAAFEEVFLLAYLQRGLRRFGASNAIGIVILVRLLCYWYQGPVGAAGMLAMGLVFSIYYARTGRLFPVMAAHFVAGLLPFLSTLR</sequence>
<keyword evidence="4" id="KW-1185">Reference proteome</keyword>
<feature type="transmembrane region" description="Helical" evidence="1">
    <location>
        <begin position="286"/>
        <end position="307"/>
    </location>
</feature>
<keyword evidence="1" id="KW-0812">Transmembrane</keyword>
<dbReference type="Pfam" id="PF02517">
    <property type="entry name" value="Rce1-like"/>
    <property type="match status" value="1"/>
</dbReference>
<feature type="transmembrane region" description="Helical" evidence="1">
    <location>
        <begin position="359"/>
        <end position="378"/>
    </location>
</feature>
<feature type="transmembrane region" description="Helical" evidence="1">
    <location>
        <begin position="96"/>
        <end position="115"/>
    </location>
</feature>
<accession>A0A6A7N1B1</accession>